<dbReference type="Proteomes" id="UP000314294">
    <property type="component" value="Unassembled WGS sequence"/>
</dbReference>
<reference evidence="1 2" key="1">
    <citation type="submission" date="2019-03" db="EMBL/GenBank/DDBJ databases">
        <title>First draft genome of Liparis tanakae, snailfish: a comprehensive survey of snailfish specific genes.</title>
        <authorList>
            <person name="Kim W."/>
            <person name="Song I."/>
            <person name="Jeong J.-H."/>
            <person name="Kim D."/>
            <person name="Kim S."/>
            <person name="Ryu S."/>
            <person name="Song J.Y."/>
            <person name="Lee S.K."/>
        </authorList>
    </citation>
    <scope>NUCLEOTIDE SEQUENCE [LARGE SCALE GENOMIC DNA]</scope>
    <source>
        <tissue evidence="1">Muscle</tissue>
    </source>
</reference>
<evidence type="ECO:0000313" key="2">
    <source>
        <dbReference type="Proteomes" id="UP000314294"/>
    </source>
</evidence>
<proteinExistence type="predicted"/>
<dbReference type="AlphaFoldDB" id="A0A4Z2HR30"/>
<keyword evidence="2" id="KW-1185">Reference proteome</keyword>
<gene>
    <name evidence="1" type="ORF">EYF80_021676</name>
</gene>
<protein>
    <submittedName>
        <fullName evidence="1">Uncharacterized protein</fullName>
    </submittedName>
</protein>
<dbReference type="EMBL" id="SRLO01000195">
    <property type="protein sequence ID" value="TNN68031.1"/>
    <property type="molecule type" value="Genomic_DNA"/>
</dbReference>
<evidence type="ECO:0000313" key="1">
    <source>
        <dbReference type="EMBL" id="TNN68031.1"/>
    </source>
</evidence>
<organism evidence="1 2">
    <name type="scientific">Liparis tanakae</name>
    <name type="common">Tanaka's snailfish</name>
    <dbReference type="NCBI Taxonomy" id="230148"/>
    <lineage>
        <taxon>Eukaryota</taxon>
        <taxon>Metazoa</taxon>
        <taxon>Chordata</taxon>
        <taxon>Craniata</taxon>
        <taxon>Vertebrata</taxon>
        <taxon>Euteleostomi</taxon>
        <taxon>Actinopterygii</taxon>
        <taxon>Neopterygii</taxon>
        <taxon>Teleostei</taxon>
        <taxon>Neoteleostei</taxon>
        <taxon>Acanthomorphata</taxon>
        <taxon>Eupercaria</taxon>
        <taxon>Perciformes</taxon>
        <taxon>Cottioidei</taxon>
        <taxon>Cottales</taxon>
        <taxon>Liparidae</taxon>
        <taxon>Liparis</taxon>
    </lineage>
</organism>
<name>A0A4Z2HR30_9TELE</name>
<sequence>MQPINLTARSRMMGNRAPCLLESLAVDGGRADRCEVSIARILSSVSDNHRGGAMDQWEAGEGWRQQKQVNDGNGRRINTVSCSGSHYGVAQRSR</sequence>
<accession>A0A4Z2HR30</accession>
<comment type="caution">
    <text evidence="1">The sequence shown here is derived from an EMBL/GenBank/DDBJ whole genome shotgun (WGS) entry which is preliminary data.</text>
</comment>